<organism evidence="1 2">
    <name type="scientific">Peronosclerospora sorghi</name>
    <dbReference type="NCBI Taxonomy" id="230839"/>
    <lineage>
        <taxon>Eukaryota</taxon>
        <taxon>Sar</taxon>
        <taxon>Stramenopiles</taxon>
        <taxon>Oomycota</taxon>
        <taxon>Peronosporomycetes</taxon>
        <taxon>Peronosporales</taxon>
        <taxon>Peronosporaceae</taxon>
        <taxon>Peronosclerospora</taxon>
    </lineage>
</organism>
<proteinExistence type="predicted"/>
<gene>
    <name evidence="1" type="ORF">PsorP6_014434</name>
</gene>
<reference evidence="1 2" key="1">
    <citation type="journal article" date="2022" name="bioRxiv">
        <title>The genome of the oomycete Peronosclerospora sorghi, a cosmopolitan pathogen of maize and sorghum, is inflated with dispersed pseudogenes.</title>
        <authorList>
            <person name="Fletcher K."/>
            <person name="Martin F."/>
            <person name="Isakeit T."/>
            <person name="Cavanaugh K."/>
            <person name="Magill C."/>
            <person name="Michelmore R."/>
        </authorList>
    </citation>
    <scope>NUCLEOTIDE SEQUENCE [LARGE SCALE GENOMIC DNA]</scope>
    <source>
        <strain evidence="1">P6</strain>
    </source>
</reference>
<sequence length="190" mass="21976">MHQLGLYCEELLCGYINVLQTRLEKLEELLSNSNRACIVSTTTQKRLESDMKELRDERNTWRLLFELRKVYLGNKELADGENHLMNFSAGMKELRFETLEDDAVRLLGRFNETFKIQKAVKAWLENMAMEKTINIGDRGKATGSRTLKVMRKQVLPGKKVHMDPDVVLREGDDHILSDDMDDEAELMKAV</sequence>
<name>A0ACC0VI75_9STRA</name>
<evidence type="ECO:0000313" key="2">
    <source>
        <dbReference type="Proteomes" id="UP001163321"/>
    </source>
</evidence>
<keyword evidence="2" id="KW-1185">Reference proteome</keyword>
<accession>A0ACC0VI75</accession>
<comment type="caution">
    <text evidence="1">The sequence shown here is derived from an EMBL/GenBank/DDBJ whole genome shotgun (WGS) entry which is preliminary data.</text>
</comment>
<protein>
    <submittedName>
        <fullName evidence="1">Uncharacterized protein</fullName>
    </submittedName>
</protein>
<evidence type="ECO:0000313" key="1">
    <source>
        <dbReference type="EMBL" id="KAI9905831.1"/>
    </source>
</evidence>
<dbReference type="Proteomes" id="UP001163321">
    <property type="component" value="Chromosome 9"/>
</dbReference>
<dbReference type="EMBL" id="CM047588">
    <property type="protein sequence ID" value="KAI9905831.1"/>
    <property type="molecule type" value="Genomic_DNA"/>
</dbReference>